<name>A0AAV2DE44_9ROSI</name>
<reference evidence="1 2" key="1">
    <citation type="submission" date="2024-04" db="EMBL/GenBank/DDBJ databases">
        <authorList>
            <person name="Fracassetti M."/>
        </authorList>
    </citation>
    <scope>NUCLEOTIDE SEQUENCE [LARGE SCALE GENOMIC DNA]</scope>
</reference>
<evidence type="ECO:0000313" key="1">
    <source>
        <dbReference type="EMBL" id="CAL1372173.1"/>
    </source>
</evidence>
<proteinExistence type="predicted"/>
<protein>
    <submittedName>
        <fullName evidence="1">Uncharacterized protein</fullName>
    </submittedName>
</protein>
<dbReference type="EMBL" id="OZ034815">
    <property type="protein sequence ID" value="CAL1372173.1"/>
    <property type="molecule type" value="Genomic_DNA"/>
</dbReference>
<keyword evidence="2" id="KW-1185">Reference proteome</keyword>
<gene>
    <name evidence="1" type="ORF">LTRI10_LOCUS14196</name>
</gene>
<accession>A0AAV2DE44</accession>
<evidence type="ECO:0000313" key="2">
    <source>
        <dbReference type="Proteomes" id="UP001497516"/>
    </source>
</evidence>
<dbReference type="Proteomes" id="UP001497516">
    <property type="component" value="Chromosome 2"/>
</dbReference>
<sequence>MDPSSSNQTTVLVASSYRAPTISLRGRRNTMDDYLSNDDGRDGVGVEHTCLFGFDLNIPYTSNDKARYEVGAEETENGDDVCMVDDAVFFDIVLGFGQGKKSQDSNPTKVAIPNIPISTYCKQASSQNLKYV</sequence>
<dbReference type="AlphaFoldDB" id="A0AAV2DE44"/>
<organism evidence="1 2">
    <name type="scientific">Linum trigynum</name>
    <dbReference type="NCBI Taxonomy" id="586398"/>
    <lineage>
        <taxon>Eukaryota</taxon>
        <taxon>Viridiplantae</taxon>
        <taxon>Streptophyta</taxon>
        <taxon>Embryophyta</taxon>
        <taxon>Tracheophyta</taxon>
        <taxon>Spermatophyta</taxon>
        <taxon>Magnoliopsida</taxon>
        <taxon>eudicotyledons</taxon>
        <taxon>Gunneridae</taxon>
        <taxon>Pentapetalae</taxon>
        <taxon>rosids</taxon>
        <taxon>fabids</taxon>
        <taxon>Malpighiales</taxon>
        <taxon>Linaceae</taxon>
        <taxon>Linum</taxon>
    </lineage>
</organism>